<comment type="similarity">
    <text evidence="2">Belongs to the FAD-binding oxidoreductase/transferase type 4 family.</text>
</comment>
<keyword evidence="5" id="KW-0274">FAD</keyword>
<dbReference type="SUPFAM" id="SSF55103">
    <property type="entry name" value="FAD-linked oxidases, C-terminal domain"/>
    <property type="match status" value="1"/>
</dbReference>
<dbReference type="InterPro" id="IPR006094">
    <property type="entry name" value="Oxid_FAD_bind_N"/>
</dbReference>
<evidence type="ECO:0000256" key="10">
    <source>
        <dbReference type="ARBA" id="ARBA00038897"/>
    </source>
</evidence>
<dbReference type="InterPro" id="IPR036318">
    <property type="entry name" value="FAD-bd_PCMH-like_sf"/>
</dbReference>
<evidence type="ECO:0000256" key="3">
    <source>
        <dbReference type="ARBA" id="ARBA00022630"/>
    </source>
</evidence>
<evidence type="ECO:0000259" key="13">
    <source>
        <dbReference type="PROSITE" id="PS51387"/>
    </source>
</evidence>
<comment type="cofactor">
    <cofactor evidence="1">
        <name>FAD</name>
        <dbReference type="ChEBI" id="CHEBI:57692"/>
    </cofactor>
</comment>
<dbReference type="InterPro" id="IPR017896">
    <property type="entry name" value="4Fe4S_Fe-S-bd"/>
</dbReference>
<dbReference type="SUPFAM" id="SSF46548">
    <property type="entry name" value="alpha-helical ferredoxin"/>
    <property type="match status" value="1"/>
</dbReference>
<dbReference type="Gene3D" id="1.10.45.10">
    <property type="entry name" value="Vanillyl-alcohol Oxidase, Chain A, domain 4"/>
    <property type="match status" value="1"/>
</dbReference>
<dbReference type="Gene3D" id="3.30.43.10">
    <property type="entry name" value="Uridine Diphospho-n-acetylenolpyruvylglucosamine Reductase, domain 2"/>
    <property type="match status" value="1"/>
</dbReference>
<dbReference type="InterPro" id="IPR016166">
    <property type="entry name" value="FAD-bd_PCMH"/>
</dbReference>
<evidence type="ECO:0000256" key="8">
    <source>
        <dbReference type="ARBA" id="ARBA00023004"/>
    </source>
</evidence>
<keyword evidence="4" id="KW-0479">Metal-binding</keyword>
<dbReference type="Gene3D" id="3.30.465.10">
    <property type="match status" value="1"/>
</dbReference>
<sequence length="940" mass="99065">MTDSRGELLTDLGACLPHADQVRGDEFSRYTQAHDASHFQLLPTAVVTPRGAAEVGRLLALSHRSGVPLTFRSGGTGLSGQGVTDQLLVDTRRHFRDVEILDDGLRVRVQPGVTVRQLNARLARYGRRFGPDPASEAACTVGGVLANNASGMVCGTTENSYRTLESVVAVLPSGTVVDTGAPDADERLRALEPDIYKGLLELRDRVTGNAASVGTITAQFAMKNTMGYGLNALLDHDTPSEILTHLLVGSEGTLAFVASAVFRTVPLRTRISSALLVFDDLYAASAALPELVGTGAATLELMDATSLRVGQSFADCPPEVARIAVREHAALLVEYQGLAEDELAGLVAGAEPVLAGLPTSEPVALSTDPAVRAPLWKLRKGLYSSVAGARPQGSTALLEDVVVPVPALAGTCRELAVLFDRYAYTDSVVFGHAKDGNIHFMLTDRFETDEQLGRYHAFTEDMVELVLGHGGSLKAEHGTGRVMAPYVRRQYGDELYEVMQEIKGLFDPHGVLNPGVILSEDPDLHLKHIKLSPVVDEEVDRCTSCGFCEPVCPSKDLTLTPRQRIAARRAIADAELAGDTALAGRLEEAQEYRSVQTCAVDGMCQTACPVLINTGDLVKKLRRADAPKADAKVWKTAAKHWSTVTRGASLGLTALSKAPSAVAPAVTAATRGARSVAGEDRVPLWTRDLPGGGPRRRRPAPDGAPAAVYLPACVNTMFGAADGGPGTQASVEALCAEAGITLVVPEGIDSFCCGTPWSSKGLPGGYDTMRDRVVPAVLAATLGGELPVVTDASSCTEGFHTLLADSGVRVLDAMTFVVDEVLPRLGEHAKVASVSVHPTCSSAKLGLDPALLALAAEVADDVHVPDSWGCCAFAGDRGMLHPELTASATAAEAAEVRERDAAAHVSCNRTCELGMTRATGKSYQHVLELLADLVGSATGR</sequence>
<dbReference type="EMBL" id="JBEDNQ010000004">
    <property type="protein sequence ID" value="MEQ3551320.1"/>
    <property type="molecule type" value="Genomic_DNA"/>
</dbReference>
<evidence type="ECO:0000256" key="2">
    <source>
        <dbReference type="ARBA" id="ARBA00008000"/>
    </source>
</evidence>
<evidence type="ECO:0000256" key="1">
    <source>
        <dbReference type="ARBA" id="ARBA00001974"/>
    </source>
</evidence>
<evidence type="ECO:0000256" key="11">
    <source>
        <dbReference type="SAM" id="MobiDB-lite"/>
    </source>
</evidence>
<dbReference type="InterPro" id="IPR009051">
    <property type="entry name" value="Helical_ferredxn"/>
</dbReference>
<organism evidence="14 15">
    <name type="scientific">Pseudonocardia nematodicida</name>
    <dbReference type="NCBI Taxonomy" id="1206997"/>
    <lineage>
        <taxon>Bacteria</taxon>
        <taxon>Bacillati</taxon>
        <taxon>Actinomycetota</taxon>
        <taxon>Actinomycetes</taxon>
        <taxon>Pseudonocardiales</taxon>
        <taxon>Pseudonocardiaceae</taxon>
        <taxon>Pseudonocardia</taxon>
    </lineage>
</organism>
<evidence type="ECO:0000259" key="12">
    <source>
        <dbReference type="PROSITE" id="PS51379"/>
    </source>
</evidence>
<evidence type="ECO:0000256" key="5">
    <source>
        <dbReference type="ARBA" id="ARBA00022827"/>
    </source>
</evidence>
<keyword evidence="9" id="KW-0411">Iron-sulfur</keyword>
<dbReference type="SUPFAM" id="SSF56176">
    <property type="entry name" value="FAD-binding/transporter-associated domain-like"/>
    <property type="match status" value="1"/>
</dbReference>
<dbReference type="RefSeq" id="WP_349298384.1">
    <property type="nucleotide sequence ID" value="NZ_JBEDNQ010000004.1"/>
</dbReference>
<keyword evidence="15" id="KW-1185">Reference proteome</keyword>
<dbReference type="InterPro" id="IPR016167">
    <property type="entry name" value="FAD-bd_PCMH_sub1"/>
</dbReference>
<dbReference type="Pfam" id="PF01565">
    <property type="entry name" value="FAD_binding_4"/>
    <property type="match status" value="1"/>
</dbReference>
<keyword evidence="6" id="KW-0809">Transit peptide</keyword>
<feature type="domain" description="FAD-binding PCMH-type" evidence="13">
    <location>
        <begin position="39"/>
        <end position="267"/>
    </location>
</feature>
<dbReference type="PROSITE" id="PS51387">
    <property type="entry name" value="FAD_PCMH"/>
    <property type="match status" value="1"/>
</dbReference>
<keyword evidence="3" id="KW-0285">Flavoprotein</keyword>
<dbReference type="InterPro" id="IPR016171">
    <property type="entry name" value="Vanillyl_alc_oxidase_C-sub2"/>
</dbReference>
<feature type="domain" description="4Fe-4S ferredoxin-type" evidence="12">
    <location>
        <begin position="531"/>
        <end position="562"/>
    </location>
</feature>
<evidence type="ECO:0000256" key="6">
    <source>
        <dbReference type="ARBA" id="ARBA00022946"/>
    </source>
</evidence>
<dbReference type="Proteomes" id="UP001494902">
    <property type="component" value="Unassembled WGS sequence"/>
</dbReference>
<dbReference type="InterPro" id="IPR016164">
    <property type="entry name" value="FAD-linked_Oxase-like_C"/>
</dbReference>
<dbReference type="InterPro" id="IPR016169">
    <property type="entry name" value="FAD-bd_PCMH_sub2"/>
</dbReference>
<evidence type="ECO:0000313" key="14">
    <source>
        <dbReference type="EMBL" id="MEQ3551320.1"/>
    </source>
</evidence>
<dbReference type="InterPro" id="IPR004113">
    <property type="entry name" value="FAD-bd_oxidored_4_C"/>
</dbReference>
<evidence type="ECO:0000256" key="9">
    <source>
        <dbReference type="ARBA" id="ARBA00023014"/>
    </source>
</evidence>
<name>A0ABV1KA22_9PSEU</name>
<dbReference type="InterPro" id="IPR017900">
    <property type="entry name" value="4Fe4S_Fe_S_CS"/>
</dbReference>
<accession>A0ABV1KA22</accession>
<gene>
    <name evidence="14" type="ORF">WIS52_12645</name>
</gene>
<dbReference type="Gene3D" id="1.10.1060.10">
    <property type="entry name" value="Alpha-helical ferredoxin"/>
    <property type="match status" value="1"/>
</dbReference>
<feature type="region of interest" description="Disordered" evidence="11">
    <location>
        <begin position="683"/>
        <end position="702"/>
    </location>
</feature>
<dbReference type="PROSITE" id="PS51379">
    <property type="entry name" value="4FE4S_FER_2"/>
    <property type="match status" value="1"/>
</dbReference>
<reference evidence="14 15" key="1">
    <citation type="submission" date="2024-03" db="EMBL/GenBank/DDBJ databases">
        <title>Draft genome sequence of Pseudonocardia nematodicida JCM 31783.</title>
        <authorList>
            <person name="Butdee W."/>
            <person name="Duangmal K."/>
        </authorList>
    </citation>
    <scope>NUCLEOTIDE SEQUENCE [LARGE SCALE GENOMIC DNA]</scope>
    <source>
        <strain evidence="14 15">JCM 31783</strain>
    </source>
</reference>
<keyword evidence="7" id="KW-0560">Oxidoreductase</keyword>
<dbReference type="PROSITE" id="PS00198">
    <property type="entry name" value="4FE4S_FER_1"/>
    <property type="match status" value="1"/>
</dbReference>
<dbReference type="Gene3D" id="3.30.70.2740">
    <property type="match status" value="1"/>
</dbReference>
<dbReference type="EC" id="1.1.2.4" evidence="10"/>
<keyword evidence="8" id="KW-0408">Iron</keyword>
<dbReference type="PANTHER" id="PTHR11748:SF111">
    <property type="entry name" value="D-LACTATE DEHYDROGENASE, MITOCHONDRIAL-RELATED"/>
    <property type="match status" value="1"/>
</dbReference>
<evidence type="ECO:0000313" key="15">
    <source>
        <dbReference type="Proteomes" id="UP001494902"/>
    </source>
</evidence>
<comment type="caution">
    <text evidence="14">The sequence shown here is derived from an EMBL/GenBank/DDBJ whole genome shotgun (WGS) entry which is preliminary data.</text>
</comment>
<dbReference type="Pfam" id="PF02913">
    <property type="entry name" value="FAD-oxidase_C"/>
    <property type="match status" value="1"/>
</dbReference>
<proteinExistence type="inferred from homology"/>
<dbReference type="Pfam" id="PF13183">
    <property type="entry name" value="Fer4_8"/>
    <property type="match status" value="1"/>
</dbReference>
<dbReference type="PANTHER" id="PTHR11748">
    <property type="entry name" value="D-LACTATE DEHYDROGENASE"/>
    <property type="match status" value="1"/>
</dbReference>
<protein>
    <recommendedName>
        <fullName evidence="10">D-lactate dehydrogenase (cytochrome)</fullName>
        <ecNumber evidence="10">1.1.2.4</ecNumber>
    </recommendedName>
</protein>
<evidence type="ECO:0000256" key="4">
    <source>
        <dbReference type="ARBA" id="ARBA00022723"/>
    </source>
</evidence>
<evidence type="ECO:0000256" key="7">
    <source>
        <dbReference type="ARBA" id="ARBA00023002"/>
    </source>
</evidence>